<accession>A0A379WSG7</accession>
<gene>
    <name evidence="1" type="ORF">NCTC8261_02962</name>
</gene>
<dbReference type="EMBL" id="UGXT01000002">
    <property type="protein sequence ID" value="SUH36691.1"/>
    <property type="molecule type" value="Genomic_DNA"/>
</dbReference>
<protein>
    <submittedName>
        <fullName evidence="1">Diguanylate cyclase</fullName>
    </submittedName>
</protein>
<proteinExistence type="predicted"/>
<name>A0A379WSG7_SALET</name>
<reference evidence="1 2" key="1">
    <citation type="submission" date="2018-06" db="EMBL/GenBank/DDBJ databases">
        <authorList>
            <consortium name="Pathogen Informatics"/>
            <person name="Doyle S."/>
        </authorList>
    </citation>
    <scope>NUCLEOTIDE SEQUENCE [LARGE SCALE GENOMIC DNA]</scope>
    <source>
        <strain evidence="1 2">NCTC8261</strain>
    </source>
</reference>
<evidence type="ECO:0000313" key="2">
    <source>
        <dbReference type="Proteomes" id="UP000254712"/>
    </source>
</evidence>
<dbReference type="AlphaFoldDB" id="A0A379WSG7"/>
<organism evidence="1 2">
    <name type="scientific">Salmonella enterica I</name>
    <dbReference type="NCBI Taxonomy" id="59201"/>
    <lineage>
        <taxon>Bacteria</taxon>
        <taxon>Pseudomonadati</taxon>
        <taxon>Pseudomonadota</taxon>
        <taxon>Gammaproteobacteria</taxon>
        <taxon>Enterobacterales</taxon>
        <taxon>Enterobacteriaceae</taxon>
        <taxon>Salmonella</taxon>
    </lineage>
</organism>
<evidence type="ECO:0000313" key="1">
    <source>
        <dbReference type="EMBL" id="SUH36691.1"/>
    </source>
</evidence>
<sequence length="59" mass="6711">MTVERALLAREIEKDTLGGLRLGTHYVSWERLDHFDGVLLRVHTLREGIQGILAVLVSR</sequence>
<dbReference type="Proteomes" id="UP000254712">
    <property type="component" value="Unassembled WGS sequence"/>
</dbReference>